<sequence>MPHFKSFVRLISMGTLCTTLPAMAESSPVSDLGWTDKQYMAAQVANIEELVRDEFGGQLRQSKTDLDYLQRIINRGLIDKTDTRRQQALGMVLGNVLAQETGMQWFVYEDGDGRSRALCVPQTEHCLFPVTMLSRRMAVGLYPDVNKIYNEALEMVAPVLPQNPYDA</sequence>
<dbReference type="EMBL" id="CP003746">
    <property type="protein sequence ID" value="AFU97634.1"/>
    <property type="molecule type" value="Genomic_DNA"/>
</dbReference>
<keyword evidence="4" id="KW-1185">Reference proteome</keyword>
<feature type="domain" description="DUF3806" evidence="2">
    <location>
        <begin position="65"/>
        <end position="149"/>
    </location>
</feature>
<dbReference type="OrthoDB" id="8781168at2"/>
<dbReference type="Gene3D" id="1.20.120.1090">
    <property type="match status" value="1"/>
</dbReference>
<proteinExistence type="predicted"/>
<dbReference type="HOGENOM" id="CLU_118017_0_0_6"/>
<organism evidence="3 4">
    <name type="scientific">Simiduia agarivorans (strain DSM 21679 / JCM 13881 / BCRC 17597 / SA1)</name>
    <dbReference type="NCBI Taxonomy" id="1117647"/>
    <lineage>
        <taxon>Bacteria</taxon>
        <taxon>Pseudomonadati</taxon>
        <taxon>Pseudomonadota</taxon>
        <taxon>Gammaproteobacteria</taxon>
        <taxon>Cellvibrionales</taxon>
        <taxon>Cellvibrionaceae</taxon>
        <taxon>Simiduia</taxon>
    </lineage>
</organism>
<dbReference type="Pfam" id="PF12713">
    <property type="entry name" value="DUF3806"/>
    <property type="match status" value="1"/>
</dbReference>
<dbReference type="AlphaFoldDB" id="K4KEZ7"/>
<dbReference type="RefSeq" id="WP_015045807.1">
    <property type="nucleotide sequence ID" value="NC_018868.3"/>
</dbReference>
<reference evidence="3 4" key="1">
    <citation type="journal article" date="2013" name="Genome Announc.">
        <title>Complete genome sequence of Simiduia agarivorans SA1(T), a marine bacterium able to degrade a variety of polysaccharides.</title>
        <authorList>
            <person name="Lin S.Y."/>
            <person name="Shieh W.Y."/>
            <person name="Chen J.S."/>
            <person name="Tang S.L."/>
        </authorList>
    </citation>
    <scope>NUCLEOTIDE SEQUENCE [LARGE SCALE GENOMIC DNA]</scope>
    <source>
        <strain evidence="4">DSM 21679 / JCM 13881 / BCRC 17597 / SA1</strain>
    </source>
</reference>
<keyword evidence="1" id="KW-0732">Signal</keyword>
<name>K4KEZ7_SIMAS</name>
<dbReference type="Proteomes" id="UP000000466">
    <property type="component" value="Chromosome"/>
</dbReference>
<dbReference type="KEGG" id="saga:M5M_02075"/>
<feature type="signal peptide" evidence="1">
    <location>
        <begin position="1"/>
        <end position="24"/>
    </location>
</feature>
<evidence type="ECO:0000313" key="4">
    <source>
        <dbReference type="Proteomes" id="UP000000466"/>
    </source>
</evidence>
<evidence type="ECO:0000256" key="1">
    <source>
        <dbReference type="SAM" id="SignalP"/>
    </source>
</evidence>
<evidence type="ECO:0000313" key="3">
    <source>
        <dbReference type="EMBL" id="AFU97634.1"/>
    </source>
</evidence>
<evidence type="ECO:0000259" key="2">
    <source>
        <dbReference type="Pfam" id="PF12713"/>
    </source>
</evidence>
<dbReference type="STRING" id="1117647.M5M_02075"/>
<protein>
    <recommendedName>
        <fullName evidence="2">DUF3806 domain-containing protein</fullName>
    </recommendedName>
</protein>
<accession>K4KEZ7</accession>
<gene>
    <name evidence="3" type="ordered locus">M5M_02075</name>
</gene>
<feature type="chain" id="PRO_5003879601" description="DUF3806 domain-containing protein" evidence="1">
    <location>
        <begin position="25"/>
        <end position="167"/>
    </location>
</feature>
<dbReference type="InterPro" id="IPR024266">
    <property type="entry name" value="DUF3806"/>
</dbReference>
<dbReference type="eggNOG" id="ENOG5032VVF">
    <property type="taxonomic scope" value="Bacteria"/>
</dbReference>